<name>A0A8H5LK13_9AGAR</name>
<reference evidence="1 2" key="1">
    <citation type="journal article" date="2020" name="ISME J.">
        <title>Uncovering the hidden diversity of litter-decomposition mechanisms in mushroom-forming fungi.</title>
        <authorList>
            <person name="Floudas D."/>
            <person name="Bentzer J."/>
            <person name="Ahren D."/>
            <person name="Johansson T."/>
            <person name="Persson P."/>
            <person name="Tunlid A."/>
        </authorList>
    </citation>
    <scope>NUCLEOTIDE SEQUENCE [LARGE SCALE GENOMIC DNA]</scope>
    <source>
        <strain evidence="1 2">CBS 146.42</strain>
    </source>
</reference>
<protein>
    <submittedName>
        <fullName evidence="1">Uncharacterized protein</fullName>
    </submittedName>
</protein>
<dbReference type="AlphaFoldDB" id="A0A8H5LK13"/>
<evidence type="ECO:0000313" key="2">
    <source>
        <dbReference type="Proteomes" id="UP000559027"/>
    </source>
</evidence>
<sequence>MEAYPSEDVFNPNCGPRAEEMPAIYEAFRSIEDYDGMAVGTLRL</sequence>
<proteinExistence type="predicted"/>
<organism evidence="1 2">
    <name type="scientific">Leucocoprinus leucothites</name>
    <dbReference type="NCBI Taxonomy" id="201217"/>
    <lineage>
        <taxon>Eukaryota</taxon>
        <taxon>Fungi</taxon>
        <taxon>Dikarya</taxon>
        <taxon>Basidiomycota</taxon>
        <taxon>Agaricomycotina</taxon>
        <taxon>Agaricomycetes</taxon>
        <taxon>Agaricomycetidae</taxon>
        <taxon>Agaricales</taxon>
        <taxon>Agaricineae</taxon>
        <taxon>Agaricaceae</taxon>
        <taxon>Leucocoprinus</taxon>
    </lineage>
</organism>
<accession>A0A8H5LK13</accession>
<gene>
    <name evidence="1" type="ORF">D9756_005182</name>
</gene>
<comment type="caution">
    <text evidence="1">The sequence shown here is derived from an EMBL/GenBank/DDBJ whole genome shotgun (WGS) entry which is preliminary data.</text>
</comment>
<dbReference type="EMBL" id="JAACJO010000003">
    <property type="protein sequence ID" value="KAF5360380.1"/>
    <property type="molecule type" value="Genomic_DNA"/>
</dbReference>
<dbReference type="Proteomes" id="UP000559027">
    <property type="component" value="Unassembled WGS sequence"/>
</dbReference>
<keyword evidence="2" id="KW-1185">Reference proteome</keyword>
<evidence type="ECO:0000313" key="1">
    <source>
        <dbReference type="EMBL" id="KAF5360380.1"/>
    </source>
</evidence>